<dbReference type="Pfam" id="PF18098">
    <property type="entry name" value="RPN5_C"/>
    <property type="match status" value="1"/>
</dbReference>
<keyword evidence="2" id="KW-0647">Proteasome</keyword>
<dbReference type="InterPro" id="IPR036388">
    <property type="entry name" value="WH-like_DNA-bd_sf"/>
</dbReference>
<dbReference type="InterPro" id="IPR036390">
    <property type="entry name" value="WH_DNA-bd_sf"/>
</dbReference>
<dbReference type="PANTHER" id="PTHR10855:SF1">
    <property type="entry name" value="26S PROTEASOME NON-ATPASE REGULATORY SUBUNIT 12"/>
    <property type="match status" value="1"/>
</dbReference>
<evidence type="ECO:0000313" key="4">
    <source>
        <dbReference type="EMBL" id="CAI4059266.1"/>
    </source>
</evidence>
<evidence type="ECO:0000259" key="3">
    <source>
        <dbReference type="PROSITE" id="PS50250"/>
    </source>
</evidence>
<evidence type="ECO:0000256" key="1">
    <source>
        <dbReference type="ARBA" id="ARBA00006397"/>
    </source>
</evidence>
<evidence type="ECO:0000256" key="2">
    <source>
        <dbReference type="ARBA" id="ARBA00022942"/>
    </source>
</evidence>
<dbReference type="Gene3D" id="1.10.10.10">
    <property type="entry name" value="Winged helix-like DNA-binding domain superfamily/Winged helix DNA-binding domain"/>
    <property type="match status" value="1"/>
</dbReference>
<gene>
    <name evidence="4" type="primary">SUVZ04G0960</name>
    <name evidence="4" type="ORF">SUVZ_04G0960</name>
</gene>
<comment type="similarity">
    <text evidence="1">Belongs to the proteasome subunit p55 family.</text>
</comment>
<dbReference type="Pfam" id="PF22241">
    <property type="entry name" value="PSMD12-CSN4_N"/>
    <property type="match status" value="1"/>
</dbReference>
<keyword evidence="5" id="KW-1185">Reference proteome</keyword>
<organism evidence="4 5">
    <name type="scientific">Saccharomyces uvarum</name>
    <name type="common">Yeast</name>
    <name type="synonym">Saccharomyces bayanus var. uvarum</name>
    <dbReference type="NCBI Taxonomy" id="230603"/>
    <lineage>
        <taxon>Eukaryota</taxon>
        <taxon>Fungi</taxon>
        <taxon>Dikarya</taxon>
        <taxon>Ascomycota</taxon>
        <taxon>Saccharomycotina</taxon>
        <taxon>Saccharomycetes</taxon>
        <taxon>Saccharomycetales</taxon>
        <taxon>Saccharomycetaceae</taxon>
        <taxon>Saccharomyces</taxon>
    </lineage>
</organism>
<dbReference type="SMART" id="SM00088">
    <property type="entry name" value="PINT"/>
    <property type="match status" value="1"/>
</dbReference>
<name>A0ABN8WQB6_SACUV</name>
<dbReference type="InterPro" id="IPR054559">
    <property type="entry name" value="PSMD12-CSN4-like_N"/>
</dbReference>
<dbReference type="Pfam" id="PF01399">
    <property type="entry name" value="PCI"/>
    <property type="match status" value="1"/>
</dbReference>
<dbReference type="PROSITE" id="PS50250">
    <property type="entry name" value="PCI"/>
    <property type="match status" value="1"/>
</dbReference>
<dbReference type="SUPFAM" id="SSF46785">
    <property type="entry name" value="Winged helix' DNA-binding domain"/>
    <property type="match status" value="1"/>
</dbReference>
<protein>
    <recommendedName>
        <fullName evidence="3">PCI domain-containing protein</fullName>
    </recommendedName>
</protein>
<sequence>MSRDAPIKADKDYTQIIKEEFPKIDSIAHNDYSSALDQLLILEKKTRQASDLASSKEVLAKIVDLLALQSKWDDLNEQLTLLSKKHGQLKLSIQYMIQKIMEYLRDSKTLDLDTRIKVIETIRVVTENKIFVEVERARVTRDLVEIKRKEGKIDEAADTLCELQVETYGSMEMSEKIEFILEQMELSILKGDYSQATVLSRKILKKTFKNPKYESLKLEYYNLLIKISLHKKDYLEVAQYLQEIYQTDVIRADETKWKPVLSHIVYFLVLSPYGNLQNDLIHKTQNDNNLKKLESQESLIKLFTTHELMRWPIVQKTYEPVLNKDDLAFGGEANKHHWDDLQKRVIEHNLRVISEYYSRITLSRLNELLDLTETQTETYISDLVNQGIIYAKVNRPAKIVNFEKPKNSSQLLNEWSHNVDELLEHIETIGHLITKEEIMHGLQAK</sequence>
<accession>A0ABN8WQB6</accession>
<feature type="domain" description="PCI" evidence="3">
    <location>
        <begin position="233"/>
        <end position="407"/>
    </location>
</feature>
<dbReference type="PANTHER" id="PTHR10855">
    <property type="entry name" value="26S PROTEASOME NON-ATPASE REGULATORY SUBUNIT 12/COP9 SIGNALOSOME COMPLEX SUBUNIT 4"/>
    <property type="match status" value="1"/>
</dbReference>
<dbReference type="EMBL" id="OX365931">
    <property type="protein sequence ID" value="CAI4059266.1"/>
    <property type="molecule type" value="Genomic_DNA"/>
</dbReference>
<dbReference type="InterPro" id="IPR040896">
    <property type="entry name" value="RPN5_C"/>
</dbReference>
<dbReference type="Proteomes" id="UP001162085">
    <property type="component" value="Chromosome 4"/>
</dbReference>
<proteinExistence type="inferred from homology"/>
<dbReference type="InterPro" id="IPR040134">
    <property type="entry name" value="PSMD12/CSN4"/>
</dbReference>
<evidence type="ECO:0000313" key="5">
    <source>
        <dbReference type="Proteomes" id="UP001162085"/>
    </source>
</evidence>
<dbReference type="InterPro" id="IPR000717">
    <property type="entry name" value="PCI_dom"/>
</dbReference>
<reference evidence="4" key="1">
    <citation type="submission" date="2022-10" db="EMBL/GenBank/DDBJ databases">
        <authorList>
            <person name="Byrne P K."/>
        </authorList>
    </citation>
    <scope>NUCLEOTIDE SEQUENCE</scope>
    <source>
        <strain evidence="4">ZP964</strain>
    </source>
</reference>